<dbReference type="EMBL" id="JAAIUW010000004">
    <property type="protein sequence ID" value="KAF7835366.1"/>
    <property type="molecule type" value="Genomic_DNA"/>
</dbReference>
<name>A0A835CB43_9FABA</name>
<proteinExistence type="predicted"/>
<feature type="transmembrane region" description="Helical" evidence="1">
    <location>
        <begin position="49"/>
        <end position="77"/>
    </location>
</feature>
<reference evidence="2" key="1">
    <citation type="submission" date="2020-09" db="EMBL/GenBank/DDBJ databases">
        <title>Genome-Enabled Discovery of Anthraquinone Biosynthesis in Senna tora.</title>
        <authorList>
            <person name="Kang S.-H."/>
            <person name="Pandey R.P."/>
            <person name="Lee C.-M."/>
            <person name="Sim J.-S."/>
            <person name="Jeong J.-T."/>
            <person name="Choi B.-S."/>
            <person name="Jung M."/>
            <person name="Ginzburg D."/>
            <person name="Zhao K."/>
            <person name="Won S.Y."/>
            <person name="Oh T.-J."/>
            <person name="Yu Y."/>
            <person name="Kim N.-H."/>
            <person name="Lee O.R."/>
            <person name="Lee T.-H."/>
            <person name="Bashyal P."/>
            <person name="Kim T.-S."/>
            <person name="Lee W.-H."/>
            <person name="Kawkins C."/>
            <person name="Kim C.-K."/>
            <person name="Kim J.S."/>
            <person name="Ahn B.O."/>
            <person name="Rhee S.Y."/>
            <person name="Sohng J.K."/>
        </authorList>
    </citation>
    <scope>NUCLEOTIDE SEQUENCE</scope>
    <source>
        <tissue evidence="2">Leaf</tissue>
    </source>
</reference>
<keyword evidence="1" id="KW-0812">Transmembrane</keyword>
<protein>
    <submittedName>
        <fullName evidence="2">Uncharacterized protein</fullName>
    </submittedName>
</protein>
<accession>A0A835CB43</accession>
<comment type="caution">
    <text evidence="2">The sequence shown here is derived from an EMBL/GenBank/DDBJ whole genome shotgun (WGS) entry which is preliminary data.</text>
</comment>
<keyword evidence="3" id="KW-1185">Reference proteome</keyword>
<evidence type="ECO:0000313" key="3">
    <source>
        <dbReference type="Proteomes" id="UP000634136"/>
    </source>
</evidence>
<keyword evidence="1" id="KW-1133">Transmembrane helix</keyword>
<evidence type="ECO:0000313" key="2">
    <source>
        <dbReference type="EMBL" id="KAF7835366.1"/>
    </source>
</evidence>
<dbReference type="AlphaFoldDB" id="A0A835CB43"/>
<organism evidence="2 3">
    <name type="scientific">Senna tora</name>
    <dbReference type="NCBI Taxonomy" id="362788"/>
    <lineage>
        <taxon>Eukaryota</taxon>
        <taxon>Viridiplantae</taxon>
        <taxon>Streptophyta</taxon>
        <taxon>Embryophyta</taxon>
        <taxon>Tracheophyta</taxon>
        <taxon>Spermatophyta</taxon>
        <taxon>Magnoliopsida</taxon>
        <taxon>eudicotyledons</taxon>
        <taxon>Gunneridae</taxon>
        <taxon>Pentapetalae</taxon>
        <taxon>rosids</taxon>
        <taxon>fabids</taxon>
        <taxon>Fabales</taxon>
        <taxon>Fabaceae</taxon>
        <taxon>Caesalpinioideae</taxon>
        <taxon>Cassia clade</taxon>
        <taxon>Senna</taxon>
    </lineage>
</organism>
<sequence>MSPWSAYIVPREWATFSVACGLISITGSSYFIFITSITLPVCSLDALKLFFLLALILHSSMVFLLPWLVPLVAILLLNRHTSRNASSFPSVSITPYIRVDATDSPMSVDRDPINEESLRAFVENRPSITCLAEIPYSFAVYRLGQENFFSTSVSFLNCTNVCPAQVAPNIWVQRRFAQDFVFISQAMPTPFPVLSNISHNVRGWGGQFVRITEVASLRPFWHRANLWPLFPLCWLPFGRLHQFLYQEQAVDVSSSPDSSDGAVGIMPAESIFAQSVSGSRGQPTSATPLIRNLVPTGESSRHWGKELLRRDKEERPRDNRGVMSSTSVSLDDLPFLQLVSRGASVLVDSAELKISTINLLRAQDALRQASTLRDLNGARQELAATRQALHLVLLGLKGCCGLMGCCIVSSPSLGVLE</sequence>
<feature type="transmembrane region" description="Helical" evidence="1">
    <location>
        <begin position="13"/>
        <end position="37"/>
    </location>
</feature>
<dbReference type="OrthoDB" id="1436751at2759"/>
<gene>
    <name evidence="2" type="ORF">G2W53_010225</name>
</gene>
<dbReference type="Proteomes" id="UP000634136">
    <property type="component" value="Unassembled WGS sequence"/>
</dbReference>
<keyword evidence="1" id="KW-0472">Membrane</keyword>
<evidence type="ECO:0000256" key="1">
    <source>
        <dbReference type="SAM" id="Phobius"/>
    </source>
</evidence>